<dbReference type="GO" id="GO:0003723">
    <property type="term" value="F:RNA binding"/>
    <property type="evidence" value="ECO:0007669"/>
    <property type="project" value="UniProtKB-UniRule"/>
</dbReference>
<accession>K1QFW8</accession>
<evidence type="ECO:0000256" key="2">
    <source>
        <dbReference type="ARBA" id="ARBA00022884"/>
    </source>
</evidence>
<gene>
    <name evidence="3" type="ORF">CGI_10018644</name>
</gene>
<dbReference type="PANTHER" id="PTHR24012">
    <property type="entry name" value="RNA BINDING PROTEIN"/>
    <property type="match status" value="1"/>
</dbReference>
<reference evidence="3" key="1">
    <citation type="journal article" date="2012" name="Nature">
        <title>The oyster genome reveals stress adaptation and complexity of shell formation.</title>
        <authorList>
            <person name="Zhang G."/>
            <person name="Fang X."/>
            <person name="Guo X."/>
            <person name="Li L."/>
            <person name="Luo R."/>
            <person name="Xu F."/>
            <person name="Yang P."/>
            <person name="Zhang L."/>
            <person name="Wang X."/>
            <person name="Qi H."/>
            <person name="Xiong Z."/>
            <person name="Que H."/>
            <person name="Xie Y."/>
            <person name="Holland P.W."/>
            <person name="Paps J."/>
            <person name="Zhu Y."/>
            <person name="Wu F."/>
            <person name="Chen Y."/>
            <person name="Wang J."/>
            <person name="Peng C."/>
            <person name="Meng J."/>
            <person name="Yang L."/>
            <person name="Liu J."/>
            <person name="Wen B."/>
            <person name="Zhang N."/>
            <person name="Huang Z."/>
            <person name="Zhu Q."/>
            <person name="Feng Y."/>
            <person name="Mount A."/>
            <person name="Hedgecock D."/>
            <person name="Xu Z."/>
            <person name="Liu Y."/>
            <person name="Domazet-Loso T."/>
            <person name="Du Y."/>
            <person name="Sun X."/>
            <person name="Zhang S."/>
            <person name="Liu B."/>
            <person name="Cheng P."/>
            <person name="Jiang X."/>
            <person name="Li J."/>
            <person name="Fan D."/>
            <person name="Wang W."/>
            <person name="Fu W."/>
            <person name="Wang T."/>
            <person name="Wang B."/>
            <person name="Zhang J."/>
            <person name="Peng Z."/>
            <person name="Li Y."/>
            <person name="Li N."/>
            <person name="Wang J."/>
            <person name="Chen M."/>
            <person name="He Y."/>
            <person name="Tan F."/>
            <person name="Song X."/>
            <person name="Zheng Q."/>
            <person name="Huang R."/>
            <person name="Yang H."/>
            <person name="Du X."/>
            <person name="Chen L."/>
            <person name="Yang M."/>
            <person name="Gaffney P.M."/>
            <person name="Wang S."/>
            <person name="Luo L."/>
            <person name="She Z."/>
            <person name="Ming Y."/>
            <person name="Huang W."/>
            <person name="Zhang S."/>
            <person name="Huang B."/>
            <person name="Zhang Y."/>
            <person name="Qu T."/>
            <person name="Ni P."/>
            <person name="Miao G."/>
            <person name="Wang J."/>
            <person name="Wang Q."/>
            <person name="Steinberg C.E."/>
            <person name="Wang H."/>
            <person name="Li N."/>
            <person name="Qian L."/>
            <person name="Zhang G."/>
            <person name="Li Y."/>
            <person name="Yang H."/>
            <person name="Liu X."/>
            <person name="Wang J."/>
            <person name="Yin Y."/>
            <person name="Wang J."/>
        </authorList>
    </citation>
    <scope>NUCLEOTIDE SEQUENCE [LARGE SCALE GENOMIC DNA]</scope>
    <source>
        <strain evidence="3">05x7-T-G4-1.051#20</strain>
    </source>
</reference>
<dbReference type="SMART" id="SM00360">
    <property type="entry name" value="RRM"/>
    <property type="match status" value="1"/>
</dbReference>
<name>K1QFW8_MAGGI</name>
<evidence type="ECO:0000313" key="3">
    <source>
        <dbReference type="EMBL" id="EKC35777.1"/>
    </source>
</evidence>
<sequence>MEFRCTMGESEENLEQLIASGKTLIRKIFKVLSTEEHCLATERGALTVIDVSDEANGPLMEHNIVYDPGPFCSSRGSLVPAPATAFSLRFGMASEETSPRTLYVGNLDPSVTETLIMALFGQIGPCKSCKIIHETTPGMRDPNEEARYGPGYEGPVDPYCFVEFYDHGSAAAALAAMNKRMCLGRTVLDFCLKRKCGTLLILALLVQLPLSAKINIISLKSFGGCGIPDSISPLPYIPLVPDLCSVERTAQIPEKKAN</sequence>
<dbReference type="Pfam" id="PF00076">
    <property type="entry name" value="RRM_1"/>
    <property type="match status" value="2"/>
</dbReference>
<organism evidence="3">
    <name type="scientific">Magallana gigas</name>
    <name type="common">Pacific oyster</name>
    <name type="synonym">Crassostrea gigas</name>
    <dbReference type="NCBI Taxonomy" id="29159"/>
    <lineage>
        <taxon>Eukaryota</taxon>
        <taxon>Metazoa</taxon>
        <taxon>Spiralia</taxon>
        <taxon>Lophotrochozoa</taxon>
        <taxon>Mollusca</taxon>
        <taxon>Bivalvia</taxon>
        <taxon>Autobranchia</taxon>
        <taxon>Pteriomorphia</taxon>
        <taxon>Ostreida</taxon>
        <taxon>Ostreoidea</taxon>
        <taxon>Ostreidae</taxon>
        <taxon>Magallana</taxon>
    </lineage>
</organism>
<dbReference type="EMBL" id="JH818918">
    <property type="protein sequence ID" value="EKC35777.1"/>
    <property type="molecule type" value="Genomic_DNA"/>
</dbReference>
<dbReference type="InterPro" id="IPR000504">
    <property type="entry name" value="RRM_dom"/>
</dbReference>
<dbReference type="PROSITE" id="PS50102">
    <property type="entry name" value="RRM"/>
    <property type="match status" value="1"/>
</dbReference>
<dbReference type="InParanoid" id="K1QFW8"/>
<dbReference type="HOGENOM" id="CLU_1078697_0_0_1"/>
<evidence type="ECO:0000256" key="1">
    <source>
        <dbReference type="ARBA" id="ARBA00022737"/>
    </source>
</evidence>
<dbReference type="SUPFAM" id="SSF54928">
    <property type="entry name" value="RNA-binding domain, RBD"/>
    <property type="match status" value="1"/>
</dbReference>
<keyword evidence="1" id="KW-0677">Repeat</keyword>
<keyword evidence="2" id="KW-0694">RNA-binding</keyword>
<dbReference type="Gene3D" id="3.30.70.330">
    <property type="match status" value="1"/>
</dbReference>
<proteinExistence type="predicted"/>
<dbReference type="InterPro" id="IPR012677">
    <property type="entry name" value="Nucleotide-bd_a/b_plait_sf"/>
</dbReference>
<dbReference type="InterPro" id="IPR035979">
    <property type="entry name" value="RBD_domain_sf"/>
</dbReference>
<dbReference type="AlphaFoldDB" id="K1QFW8"/>
<protein>
    <submittedName>
        <fullName evidence="3">Nucleolysin TIAR</fullName>
    </submittedName>
</protein>